<evidence type="ECO:0000313" key="1">
    <source>
        <dbReference type="EMBL" id="ELY66295.1"/>
    </source>
</evidence>
<keyword evidence="1" id="KW-0808">Transferase</keyword>
<keyword evidence="2" id="KW-1185">Reference proteome</keyword>
<dbReference type="SUPFAM" id="SSF56672">
    <property type="entry name" value="DNA/RNA polymerases"/>
    <property type="match status" value="1"/>
</dbReference>
<dbReference type="EC" id="2.7.7.7" evidence="1"/>
<dbReference type="GO" id="GO:0003887">
    <property type="term" value="F:DNA-directed DNA polymerase activity"/>
    <property type="evidence" value="ECO:0007669"/>
    <property type="project" value="UniProtKB-EC"/>
</dbReference>
<dbReference type="EMBL" id="AOID01000036">
    <property type="protein sequence ID" value="ELY66295.1"/>
    <property type="molecule type" value="Genomic_DNA"/>
</dbReference>
<gene>
    <name evidence="1" type="ORF">C489_13076</name>
</gene>
<protein>
    <submittedName>
        <fullName evidence="1">DNA polymerase I</fullName>
        <ecNumber evidence="1">2.7.7.7</ecNumber>
    </submittedName>
</protein>
<sequence>MGEHPDASEILITQRLVTRRTGFRRDEESVLAVDVVHINRITPLVRQARQLNAYPVRNLACFNVNFSGEFRYCLEDQNLDILVCSTCEIIPTLYEMAATAGVDEFKIRSIEDRQRSTPEFIEDIQRDYLERLDATQSPEVVFGHLERAIKALHSGDVAMERLVEQNRVSSYSMGLGWDRNLIRRGLDDTRVVVITDWFWRTPPPPFSSCKLVTKGWGEK</sequence>
<dbReference type="InterPro" id="IPR043502">
    <property type="entry name" value="DNA/RNA_pol_sf"/>
</dbReference>
<organism evidence="1 2">
    <name type="scientific">Natrinema versiforme JCM 10478</name>
    <dbReference type="NCBI Taxonomy" id="1227496"/>
    <lineage>
        <taxon>Archaea</taxon>
        <taxon>Methanobacteriati</taxon>
        <taxon>Methanobacteriota</taxon>
        <taxon>Stenosarchaea group</taxon>
        <taxon>Halobacteria</taxon>
        <taxon>Halobacteriales</taxon>
        <taxon>Natrialbaceae</taxon>
        <taxon>Natrinema</taxon>
    </lineage>
</organism>
<dbReference type="STRING" id="1227496.C489_13076"/>
<accession>L9XWZ3</accession>
<comment type="caution">
    <text evidence="1">The sequence shown here is derived from an EMBL/GenBank/DDBJ whole genome shotgun (WGS) entry which is preliminary data.</text>
</comment>
<dbReference type="AlphaFoldDB" id="L9XWZ3"/>
<reference evidence="1 2" key="1">
    <citation type="journal article" date="2014" name="PLoS Genet.">
        <title>Phylogenetically driven sequencing of extremely halophilic archaea reveals strategies for static and dynamic osmo-response.</title>
        <authorList>
            <person name="Becker E.A."/>
            <person name="Seitzer P.M."/>
            <person name="Tritt A."/>
            <person name="Larsen D."/>
            <person name="Krusor M."/>
            <person name="Yao A.I."/>
            <person name="Wu D."/>
            <person name="Madern D."/>
            <person name="Eisen J.A."/>
            <person name="Darling A.E."/>
            <person name="Facciotti M.T."/>
        </authorList>
    </citation>
    <scope>NUCLEOTIDE SEQUENCE [LARGE SCALE GENOMIC DNA]</scope>
    <source>
        <strain evidence="1 2">JCM 10478</strain>
    </source>
</reference>
<proteinExistence type="predicted"/>
<keyword evidence="1" id="KW-0548">Nucleotidyltransferase</keyword>
<dbReference type="Proteomes" id="UP000011632">
    <property type="component" value="Unassembled WGS sequence"/>
</dbReference>
<evidence type="ECO:0000313" key="2">
    <source>
        <dbReference type="Proteomes" id="UP000011632"/>
    </source>
</evidence>
<name>L9XWZ3_9EURY</name>